<dbReference type="PROSITE" id="PS51128">
    <property type="entry name" value="ZF_DKSA_2"/>
    <property type="match status" value="1"/>
</dbReference>
<feature type="domain" description="DnaK suppressor protein-like N-terminal" evidence="7">
    <location>
        <begin position="26"/>
        <end position="88"/>
    </location>
</feature>
<dbReference type="InterPro" id="IPR037187">
    <property type="entry name" value="DnaK_N"/>
</dbReference>
<dbReference type="EMBL" id="AMRK01000012">
    <property type="protein sequence ID" value="EKE68782.1"/>
    <property type="molecule type" value="Genomic_DNA"/>
</dbReference>
<evidence type="ECO:0000256" key="4">
    <source>
        <dbReference type="PROSITE-ProRule" id="PRU00510"/>
    </source>
</evidence>
<dbReference type="Pfam" id="PF01258">
    <property type="entry name" value="zf-dskA_traR"/>
    <property type="match status" value="1"/>
</dbReference>
<gene>
    <name evidence="8" type="ORF">B30_17225</name>
</gene>
<keyword evidence="3" id="KW-0862">Zinc</keyword>
<dbReference type="GO" id="GO:0008270">
    <property type="term" value="F:zinc ion binding"/>
    <property type="evidence" value="ECO:0007669"/>
    <property type="project" value="UniProtKB-KW"/>
</dbReference>
<evidence type="ECO:0000256" key="1">
    <source>
        <dbReference type="ARBA" id="ARBA00022723"/>
    </source>
</evidence>
<dbReference type="PANTHER" id="PTHR33823:SF4">
    <property type="entry name" value="GENERAL STRESS PROTEIN 16O"/>
    <property type="match status" value="1"/>
</dbReference>
<evidence type="ECO:0000256" key="3">
    <source>
        <dbReference type="ARBA" id="ARBA00022833"/>
    </source>
</evidence>
<dbReference type="Gene3D" id="1.20.120.910">
    <property type="entry name" value="DksA, coiled-coil domain"/>
    <property type="match status" value="1"/>
</dbReference>
<keyword evidence="2" id="KW-0863">Zinc-finger</keyword>
<protein>
    <submittedName>
        <fullName evidence="8">DnaK suppressor protein</fullName>
    </submittedName>
</protein>
<evidence type="ECO:0000313" key="8">
    <source>
        <dbReference type="EMBL" id="EKE68782.1"/>
    </source>
</evidence>
<evidence type="ECO:0000259" key="6">
    <source>
        <dbReference type="Pfam" id="PF01258"/>
    </source>
</evidence>
<dbReference type="PANTHER" id="PTHR33823">
    <property type="entry name" value="RNA POLYMERASE-BINDING TRANSCRIPTION FACTOR DKSA-RELATED"/>
    <property type="match status" value="1"/>
</dbReference>
<dbReference type="SUPFAM" id="SSF57716">
    <property type="entry name" value="Glucocorticoid receptor-like (DNA-binding domain)"/>
    <property type="match status" value="1"/>
</dbReference>
<comment type="caution">
    <text evidence="8">The sequence shown here is derived from an EMBL/GenBank/DDBJ whole genome shotgun (WGS) entry which is preliminary data.</text>
</comment>
<keyword evidence="1" id="KW-0479">Metal-binding</keyword>
<dbReference type="Pfam" id="PF21173">
    <property type="entry name" value="DksA-like_N"/>
    <property type="match status" value="1"/>
</dbReference>
<dbReference type="PATRIC" id="fig|1208323.3.peg.3565"/>
<dbReference type="InterPro" id="IPR000962">
    <property type="entry name" value="Znf_DskA_TraR"/>
</dbReference>
<dbReference type="eggNOG" id="COG1734">
    <property type="taxonomic scope" value="Bacteria"/>
</dbReference>
<feature type="domain" description="Zinc finger DksA/TraR C4-type" evidence="6">
    <location>
        <begin position="91"/>
        <end position="123"/>
    </location>
</feature>
<keyword evidence="5" id="KW-0175">Coiled coil</keyword>
<feature type="coiled-coil region" evidence="5">
    <location>
        <begin position="25"/>
        <end position="52"/>
    </location>
</feature>
<evidence type="ECO:0000313" key="9">
    <source>
        <dbReference type="Proteomes" id="UP000006762"/>
    </source>
</evidence>
<feature type="zinc finger region" description="dksA C4-type" evidence="4">
    <location>
        <begin position="96"/>
        <end position="120"/>
    </location>
</feature>
<sequence length="128" mass="14536">MHVMRFERMLFFQGGMFMLDLVQRQTQLQQRKAELTLRLRNIETELDAHQSKDWAELATERESDEVLEGMGVAGKLELAMIEAALQRISAGEYGFCAACGEEISAKRLDVLPYTPVCKDCAARNAEHK</sequence>
<dbReference type="InterPro" id="IPR048487">
    <property type="entry name" value="DksA-like_N"/>
</dbReference>
<evidence type="ECO:0000256" key="5">
    <source>
        <dbReference type="SAM" id="Coils"/>
    </source>
</evidence>
<keyword evidence="9" id="KW-1185">Reference proteome</keyword>
<dbReference type="STRING" id="1208323.B30_17225"/>
<dbReference type="SUPFAM" id="SSF109635">
    <property type="entry name" value="DnaK suppressor protein DksA, alpha-hairpin domain"/>
    <property type="match status" value="1"/>
</dbReference>
<organism evidence="8 9">
    <name type="scientific">Celeribacter baekdonensis B30</name>
    <dbReference type="NCBI Taxonomy" id="1208323"/>
    <lineage>
        <taxon>Bacteria</taxon>
        <taxon>Pseudomonadati</taxon>
        <taxon>Pseudomonadota</taxon>
        <taxon>Alphaproteobacteria</taxon>
        <taxon>Rhodobacterales</taxon>
        <taxon>Roseobacteraceae</taxon>
        <taxon>Celeribacter</taxon>
    </lineage>
</organism>
<evidence type="ECO:0000256" key="2">
    <source>
        <dbReference type="ARBA" id="ARBA00022771"/>
    </source>
</evidence>
<dbReference type="Proteomes" id="UP000006762">
    <property type="component" value="Unassembled WGS sequence"/>
</dbReference>
<dbReference type="AlphaFoldDB" id="K2J1U4"/>
<evidence type="ECO:0000259" key="7">
    <source>
        <dbReference type="Pfam" id="PF21173"/>
    </source>
</evidence>
<name>K2J1U4_9RHOB</name>
<reference evidence="8 9" key="1">
    <citation type="submission" date="2012-09" db="EMBL/GenBank/DDBJ databases">
        <title>Celeribacter baekdonensis B30 Genome Sequencing.</title>
        <authorList>
            <person name="Wang W."/>
        </authorList>
    </citation>
    <scope>NUCLEOTIDE SEQUENCE [LARGE SCALE GENOMIC DNA]</scope>
    <source>
        <strain evidence="8 9">B30</strain>
    </source>
</reference>
<accession>K2J1U4</accession>
<proteinExistence type="predicted"/>